<dbReference type="RefSeq" id="WP_007914827.1">
    <property type="nucleotide sequence ID" value="NZ_ADVG01000003.1"/>
</dbReference>
<keyword evidence="5" id="KW-1185">Reference proteome</keyword>
<feature type="transmembrane region" description="Helical" evidence="2">
    <location>
        <begin position="174"/>
        <end position="192"/>
    </location>
</feature>
<dbReference type="PANTHER" id="PTHR30570:SF1">
    <property type="entry name" value="PHOSPHATE-BINDING PROTEIN PSTS"/>
    <property type="match status" value="1"/>
</dbReference>
<comment type="caution">
    <text evidence="4">The sequence shown here is derived from an EMBL/GenBank/DDBJ whole genome shotgun (WGS) entry which is preliminary data.</text>
</comment>
<evidence type="ECO:0000256" key="1">
    <source>
        <dbReference type="ARBA" id="ARBA00022729"/>
    </source>
</evidence>
<dbReference type="Pfam" id="PF12849">
    <property type="entry name" value="PBP_like_2"/>
    <property type="match status" value="1"/>
</dbReference>
<dbReference type="Gene3D" id="3.40.190.10">
    <property type="entry name" value="Periplasmic binding protein-like II"/>
    <property type="match status" value="2"/>
</dbReference>
<feature type="transmembrane region" description="Helical" evidence="2">
    <location>
        <begin position="212"/>
        <end position="232"/>
    </location>
</feature>
<feature type="transmembrane region" description="Helical" evidence="2">
    <location>
        <begin position="388"/>
        <end position="411"/>
    </location>
</feature>
<keyword evidence="2" id="KW-1133">Transmembrane helix</keyword>
<dbReference type="eggNOG" id="COG0226">
    <property type="taxonomic scope" value="Bacteria"/>
</dbReference>
<reference evidence="4 5" key="1">
    <citation type="journal article" date="2011" name="Stand. Genomic Sci.">
        <title>Non-contiguous finished genome sequence and contextual data of the filamentous soil bacterium Ktedonobacter racemifer type strain (SOSP1-21).</title>
        <authorList>
            <person name="Chang Y.J."/>
            <person name="Land M."/>
            <person name="Hauser L."/>
            <person name="Chertkov O."/>
            <person name="Del Rio T.G."/>
            <person name="Nolan M."/>
            <person name="Copeland A."/>
            <person name="Tice H."/>
            <person name="Cheng J.F."/>
            <person name="Lucas S."/>
            <person name="Han C."/>
            <person name="Goodwin L."/>
            <person name="Pitluck S."/>
            <person name="Ivanova N."/>
            <person name="Ovchinikova G."/>
            <person name="Pati A."/>
            <person name="Chen A."/>
            <person name="Palaniappan K."/>
            <person name="Mavromatis K."/>
            <person name="Liolios K."/>
            <person name="Brettin T."/>
            <person name="Fiebig A."/>
            <person name="Rohde M."/>
            <person name="Abt B."/>
            <person name="Goker M."/>
            <person name="Detter J.C."/>
            <person name="Woyke T."/>
            <person name="Bristow J."/>
            <person name="Eisen J.A."/>
            <person name="Markowitz V."/>
            <person name="Hugenholtz P."/>
            <person name="Kyrpides N.C."/>
            <person name="Klenk H.P."/>
            <person name="Lapidus A."/>
        </authorList>
    </citation>
    <scope>NUCLEOTIDE SEQUENCE [LARGE SCALE GENOMIC DNA]</scope>
    <source>
        <strain evidence="5">DSM 44963</strain>
    </source>
</reference>
<dbReference type="SUPFAM" id="SSF53850">
    <property type="entry name" value="Periplasmic binding protein-like II"/>
    <property type="match status" value="1"/>
</dbReference>
<keyword evidence="2" id="KW-0812">Transmembrane</keyword>
<dbReference type="EMBL" id="ADVG01000003">
    <property type="protein sequence ID" value="EFH83834.1"/>
    <property type="molecule type" value="Genomic_DNA"/>
</dbReference>
<evidence type="ECO:0000256" key="2">
    <source>
        <dbReference type="SAM" id="Phobius"/>
    </source>
</evidence>
<dbReference type="InterPro" id="IPR024370">
    <property type="entry name" value="PBP_domain"/>
</dbReference>
<protein>
    <submittedName>
        <fullName evidence="4">ABC-type phosphate transport system periplasmic component</fullName>
    </submittedName>
</protein>
<dbReference type="PANTHER" id="PTHR30570">
    <property type="entry name" value="PERIPLASMIC PHOSPHATE BINDING COMPONENT OF PHOSPHATE ABC TRANSPORTER"/>
    <property type="match status" value="1"/>
</dbReference>
<evidence type="ECO:0000313" key="4">
    <source>
        <dbReference type="EMBL" id="EFH83834.1"/>
    </source>
</evidence>
<dbReference type="Proteomes" id="UP000004508">
    <property type="component" value="Unassembled WGS sequence"/>
</dbReference>
<dbReference type="AlphaFoldDB" id="D6TTT3"/>
<dbReference type="InParanoid" id="D6TTT3"/>
<organism evidence="4 5">
    <name type="scientific">Ktedonobacter racemifer DSM 44963</name>
    <dbReference type="NCBI Taxonomy" id="485913"/>
    <lineage>
        <taxon>Bacteria</taxon>
        <taxon>Bacillati</taxon>
        <taxon>Chloroflexota</taxon>
        <taxon>Ktedonobacteria</taxon>
        <taxon>Ktedonobacterales</taxon>
        <taxon>Ktedonobacteraceae</taxon>
        <taxon>Ktedonobacter</taxon>
    </lineage>
</organism>
<keyword evidence="1" id="KW-0732">Signal</keyword>
<dbReference type="STRING" id="485913.Krac_4835"/>
<accession>D6TTT3</accession>
<dbReference type="OrthoDB" id="9790048at2"/>
<evidence type="ECO:0000313" key="5">
    <source>
        <dbReference type="Proteomes" id="UP000004508"/>
    </source>
</evidence>
<evidence type="ECO:0000259" key="3">
    <source>
        <dbReference type="Pfam" id="PF12849"/>
    </source>
</evidence>
<name>D6TTT3_KTERA</name>
<sequence>MAPKIVIAHAAQDEPLVTRIEEKLHQSGFNQVIKDVVNGENQQDGSHMDETEIILLAMCPELLSSSYSRSVNMNSALERHKEGRGKIFLVLMRPVKGLDQRFASLPVLADHASLQKDQESALQALIPAMLAHSTQPWDPTKIHEDKGGTSNASPPFFTRILTGVDDFLLAHPRFIIALAIFIGLLVGILLEPSVNPSLQSLTQLGDPRWANWLQILGVMLPILIPSFVGFLLTKSKRLSYEIIEDVGLLNNQKDRGENDIKLMVNGRQENKARVMMVRLKNTGDEDIKRDDYESSIRFQFAPKSLIRCSIHDVAPPDKFPPEQLRSFIKLDKKNQEFVEIVKLPLKRRELVNLKIVTREKAGLKVFGSMNDGKITPMRNAQRISLVRTWFLALFICLLPGLVMPTVTSIIYGTPLSQCVSGTINIDSSTAFNDTMKGLVSSYQRTCLFAHINQESKASLNSLSDLKSGAVQIASSEVTPQEAGPPYSSYTGLQEHRVAVIVFTMFINKKVTGIHSLTQQQIVKIYNGTYKKWGDVGGQPANLPIVTVGRSDESGTRHAFINFVMKGQKMNEPAQTYSSTQTVLERVGKQDGAIGYADLGTTNEKQYASTIVTIEIDNQAPTLDQVASNAYPFWAIERVYTRSNPDQLTIAFVNYIKDNLRTDGTFFSLDSIQKDVLATHL</sequence>
<dbReference type="InterPro" id="IPR050811">
    <property type="entry name" value="Phosphate_ABC_transporter"/>
</dbReference>
<feature type="domain" description="PBP" evidence="3">
    <location>
        <begin position="416"/>
        <end position="655"/>
    </location>
</feature>
<gene>
    <name evidence="4" type="ORF">Krac_4835</name>
</gene>
<proteinExistence type="predicted"/>
<keyword evidence="2" id="KW-0472">Membrane</keyword>